<organism evidence="2 3">
    <name type="scientific">Paenibacillus odorifer</name>
    <dbReference type="NCBI Taxonomy" id="189426"/>
    <lineage>
        <taxon>Bacteria</taxon>
        <taxon>Bacillati</taxon>
        <taxon>Bacillota</taxon>
        <taxon>Bacilli</taxon>
        <taxon>Bacillales</taxon>
        <taxon>Paenibacillaceae</taxon>
        <taxon>Paenibacillus</taxon>
    </lineage>
</organism>
<dbReference type="EMBL" id="MPTO01000048">
    <property type="protein sequence ID" value="OME10429.1"/>
    <property type="molecule type" value="Genomic_DNA"/>
</dbReference>
<reference evidence="2 3" key="1">
    <citation type="submission" date="2016-10" db="EMBL/GenBank/DDBJ databases">
        <title>Paenibacillus species isolates.</title>
        <authorList>
            <person name="Beno S.M."/>
        </authorList>
    </citation>
    <scope>NUCLEOTIDE SEQUENCE [LARGE SCALE GENOMIC DNA]</scope>
    <source>
        <strain evidence="2 3">FSL H7-0918</strain>
    </source>
</reference>
<evidence type="ECO:0000313" key="3">
    <source>
        <dbReference type="Proteomes" id="UP000187323"/>
    </source>
</evidence>
<sequence length="204" mass="23336">MSSFGRRKKEKKELSPLKQKIFADHKSGKGSAGRAEFPPSVVDELKEESEGICRECLCNPATTTHHVWPRGRKGRGVKTNGLRLCGGCHDIIQTTPELLQKWIDIFRERHGEYFWFDEEDWNEHGRKQATQQAIEREKEERLKQIAPVADLIATAAGRTLRAPEIRLLDSMDSKELHIFTGLFTDALNGYAAQGNYRPNDRFED</sequence>
<dbReference type="GO" id="GO:0004519">
    <property type="term" value="F:endonuclease activity"/>
    <property type="evidence" value="ECO:0007669"/>
    <property type="project" value="UniProtKB-KW"/>
</dbReference>
<feature type="compositionally biased region" description="Basic and acidic residues" evidence="1">
    <location>
        <begin position="11"/>
        <end position="27"/>
    </location>
</feature>
<comment type="caution">
    <text evidence="2">The sequence shown here is derived from an EMBL/GenBank/DDBJ whole genome shotgun (WGS) entry which is preliminary data.</text>
</comment>
<keyword evidence="2" id="KW-0540">Nuclease</keyword>
<gene>
    <name evidence="2" type="ORF">BSK47_30840</name>
</gene>
<accession>A0AB36J9A4</accession>
<evidence type="ECO:0000313" key="2">
    <source>
        <dbReference type="EMBL" id="OME10429.1"/>
    </source>
</evidence>
<proteinExistence type="predicted"/>
<dbReference type="AlphaFoldDB" id="A0AB36J9A4"/>
<protein>
    <submittedName>
        <fullName evidence="2">HNH endonuclease</fullName>
    </submittedName>
</protein>
<feature type="region of interest" description="Disordered" evidence="1">
    <location>
        <begin position="1"/>
        <end position="37"/>
    </location>
</feature>
<dbReference type="Proteomes" id="UP000187323">
    <property type="component" value="Unassembled WGS sequence"/>
</dbReference>
<keyword evidence="2" id="KW-0255">Endonuclease</keyword>
<feature type="compositionally biased region" description="Basic residues" evidence="1">
    <location>
        <begin position="1"/>
        <end position="10"/>
    </location>
</feature>
<evidence type="ECO:0000256" key="1">
    <source>
        <dbReference type="SAM" id="MobiDB-lite"/>
    </source>
</evidence>
<name>A0AB36J9A4_9BACL</name>
<keyword evidence="2" id="KW-0378">Hydrolase</keyword>